<name>A0ABV5FT07_9MICC</name>
<evidence type="ECO:0000313" key="3">
    <source>
        <dbReference type="Proteomes" id="UP001589575"/>
    </source>
</evidence>
<evidence type="ECO:0000256" key="1">
    <source>
        <dbReference type="SAM" id="MobiDB-lite"/>
    </source>
</evidence>
<keyword evidence="3" id="KW-1185">Reference proteome</keyword>
<proteinExistence type="predicted"/>
<dbReference type="Proteomes" id="UP001589575">
    <property type="component" value="Unassembled WGS sequence"/>
</dbReference>
<accession>A0ABV5FT07</accession>
<protein>
    <submittedName>
        <fullName evidence="2">Uncharacterized protein</fullName>
    </submittedName>
</protein>
<feature type="compositionally biased region" description="Basic residues" evidence="1">
    <location>
        <begin position="1"/>
        <end position="10"/>
    </location>
</feature>
<feature type="compositionally biased region" description="Pro residues" evidence="1">
    <location>
        <begin position="46"/>
        <end position="57"/>
    </location>
</feature>
<dbReference type="EMBL" id="JBHMFI010000001">
    <property type="protein sequence ID" value="MFB9069806.1"/>
    <property type="molecule type" value="Genomic_DNA"/>
</dbReference>
<reference evidence="2 3" key="1">
    <citation type="submission" date="2024-09" db="EMBL/GenBank/DDBJ databases">
        <authorList>
            <person name="Sun Q."/>
            <person name="Mori K."/>
        </authorList>
    </citation>
    <scope>NUCLEOTIDE SEQUENCE [LARGE SCALE GENOMIC DNA]</scope>
    <source>
        <strain evidence="2 3">CCM 7609</strain>
    </source>
</reference>
<organism evidence="2 3">
    <name type="scientific">Citricoccus parietis</name>
    <dbReference type="NCBI Taxonomy" id="592307"/>
    <lineage>
        <taxon>Bacteria</taxon>
        <taxon>Bacillati</taxon>
        <taxon>Actinomycetota</taxon>
        <taxon>Actinomycetes</taxon>
        <taxon>Micrococcales</taxon>
        <taxon>Micrococcaceae</taxon>
        <taxon>Citricoccus</taxon>
    </lineage>
</organism>
<sequence length="69" mass="7835">MRVRCRRRRPTGTSPPRTARTTAGRSCRWPPGCPPTDRNPRGREPWPLPRCAPPRPAGPGRSAPRSRRR</sequence>
<feature type="region of interest" description="Disordered" evidence="1">
    <location>
        <begin position="1"/>
        <end position="69"/>
    </location>
</feature>
<gene>
    <name evidence="2" type="ORF">ACFFX0_00760</name>
</gene>
<comment type="caution">
    <text evidence="2">The sequence shown here is derived from an EMBL/GenBank/DDBJ whole genome shotgun (WGS) entry which is preliminary data.</text>
</comment>
<feature type="compositionally biased region" description="Low complexity" evidence="1">
    <location>
        <begin position="11"/>
        <end position="26"/>
    </location>
</feature>
<evidence type="ECO:0000313" key="2">
    <source>
        <dbReference type="EMBL" id="MFB9069806.1"/>
    </source>
</evidence>